<dbReference type="KEGG" id="xbc:ELE36_11010"/>
<dbReference type="InterPro" id="IPR019180">
    <property type="entry name" value="Oxidoreductase-like_N"/>
</dbReference>
<dbReference type="RefSeq" id="WP_129833263.1">
    <property type="nucleotide sequence ID" value="NZ_CP035704.1"/>
</dbReference>
<accession>A0A411HK37</accession>
<dbReference type="Proteomes" id="UP000291562">
    <property type="component" value="Chromosome"/>
</dbReference>
<reference evidence="2 3" key="1">
    <citation type="submission" date="2019-01" db="EMBL/GenBank/DDBJ databases">
        <title>Pseudolysobacter antarctica gen. nov., sp. nov., isolated from Fildes Peninsula, Antarctica.</title>
        <authorList>
            <person name="Wei Z."/>
            <person name="Peng F."/>
        </authorList>
    </citation>
    <scope>NUCLEOTIDE SEQUENCE [LARGE SCALE GENOMIC DNA]</scope>
    <source>
        <strain evidence="2 3">AQ6-296</strain>
    </source>
</reference>
<sequence length="53" mass="5816">MNLANDTPPLPPIEPDPGDCCGEGCTNCVFDIYEAAMARYLIALAAWKRDRES</sequence>
<dbReference type="AlphaFoldDB" id="A0A411HK37"/>
<name>A0A411HK37_9GAMM</name>
<proteinExistence type="predicted"/>
<evidence type="ECO:0000313" key="2">
    <source>
        <dbReference type="EMBL" id="QBB70841.1"/>
    </source>
</evidence>
<evidence type="ECO:0000313" key="3">
    <source>
        <dbReference type="Proteomes" id="UP000291562"/>
    </source>
</evidence>
<keyword evidence="3" id="KW-1185">Reference proteome</keyword>
<dbReference type="Pfam" id="PF09791">
    <property type="entry name" value="Oxidored-like"/>
    <property type="match status" value="1"/>
</dbReference>
<gene>
    <name evidence="2" type="ORF">ELE36_11010</name>
</gene>
<protein>
    <submittedName>
        <fullName evidence="2">Oxidoreductase-like protein</fullName>
    </submittedName>
</protein>
<evidence type="ECO:0000259" key="1">
    <source>
        <dbReference type="Pfam" id="PF09791"/>
    </source>
</evidence>
<organism evidence="2 3">
    <name type="scientific">Pseudolysobacter antarcticus</name>
    <dbReference type="NCBI Taxonomy" id="2511995"/>
    <lineage>
        <taxon>Bacteria</taxon>
        <taxon>Pseudomonadati</taxon>
        <taxon>Pseudomonadota</taxon>
        <taxon>Gammaproteobacteria</taxon>
        <taxon>Lysobacterales</taxon>
        <taxon>Rhodanobacteraceae</taxon>
        <taxon>Pseudolysobacter</taxon>
    </lineage>
</organism>
<feature type="domain" description="Oxidoreductase-like" evidence="1">
    <location>
        <begin position="9"/>
        <end position="47"/>
    </location>
</feature>
<dbReference type="EMBL" id="CP035704">
    <property type="protein sequence ID" value="QBB70841.1"/>
    <property type="molecule type" value="Genomic_DNA"/>
</dbReference>